<proteinExistence type="predicted"/>
<dbReference type="GO" id="GO:0016020">
    <property type="term" value="C:membrane"/>
    <property type="evidence" value="ECO:0007669"/>
    <property type="project" value="UniProtKB-SubCell"/>
</dbReference>
<dbReference type="Proteomes" id="UP000036947">
    <property type="component" value="Unassembled WGS sequence"/>
</dbReference>
<accession>A0A0L0NG29</accession>
<protein>
    <submittedName>
        <fullName evidence="8">Protein SERAC1</fullName>
    </submittedName>
</protein>
<keyword evidence="5" id="KW-0496">Mitochondrion</keyword>
<comment type="subcellular location">
    <subcellularLocation>
        <location evidence="2">Endoplasmic reticulum</location>
    </subcellularLocation>
    <subcellularLocation>
        <location evidence="3">Membrane</location>
    </subcellularLocation>
    <subcellularLocation>
        <location evidence="1">Mitochondrion</location>
    </subcellularLocation>
</comment>
<keyword evidence="9" id="KW-1185">Reference proteome</keyword>
<keyword evidence="6" id="KW-0472">Membrane</keyword>
<evidence type="ECO:0000313" key="8">
    <source>
        <dbReference type="EMBL" id="KND92705.1"/>
    </source>
</evidence>
<evidence type="ECO:0000256" key="2">
    <source>
        <dbReference type="ARBA" id="ARBA00004240"/>
    </source>
</evidence>
<name>A0A0L0NG29_TOLOC</name>
<evidence type="ECO:0000256" key="7">
    <source>
        <dbReference type="SAM" id="MobiDB-lite"/>
    </source>
</evidence>
<evidence type="ECO:0000256" key="3">
    <source>
        <dbReference type="ARBA" id="ARBA00004370"/>
    </source>
</evidence>
<dbReference type="InterPro" id="IPR052374">
    <property type="entry name" value="SERAC1"/>
</dbReference>
<evidence type="ECO:0000256" key="1">
    <source>
        <dbReference type="ARBA" id="ARBA00004173"/>
    </source>
</evidence>
<keyword evidence="4" id="KW-0256">Endoplasmic reticulum</keyword>
<dbReference type="AlphaFoldDB" id="A0A0L0NG29"/>
<dbReference type="PANTHER" id="PTHR48182:SF2">
    <property type="entry name" value="PROTEIN SERAC1"/>
    <property type="match status" value="1"/>
</dbReference>
<dbReference type="OrthoDB" id="4924133at2759"/>
<dbReference type="PANTHER" id="PTHR48182">
    <property type="entry name" value="PROTEIN SERAC1"/>
    <property type="match status" value="1"/>
</dbReference>
<evidence type="ECO:0000313" key="9">
    <source>
        <dbReference type="Proteomes" id="UP000036947"/>
    </source>
</evidence>
<gene>
    <name evidence="8" type="ORF">TOPH_02749</name>
</gene>
<organism evidence="8 9">
    <name type="scientific">Tolypocladium ophioglossoides (strain CBS 100239)</name>
    <name type="common">Snaketongue truffleclub</name>
    <name type="synonym">Elaphocordyceps ophioglossoides</name>
    <dbReference type="NCBI Taxonomy" id="1163406"/>
    <lineage>
        <taxon>Eukaryota</taxon>
        <taxon>Fungi</taxon>
        <taxon>Dikarya</taxon>
        <taxon>Ascomycota</taxon>
        <taxon>Pezizomycotina</taxon>
        <taxon>Sordariomycetes</taxon>
        <taxon>Hypocreomycetidae</taxon>
        <taxon>Hypocreales</taxon>
        <taxon>Ophiocordycipitaceae</taxon>
        <taxon>Tolypocladium</taxon>
    </lineage>
</organism>
<reference evidence="8 9" key="1">
    <citation type="journal article" date="2015" name="BMC Genomics">
        <title>The genome of the truffle-parasite Tolypocladium ophioglossoides and the evolution of antifungal peptaibiotics.</title>
        <authorList>
            <person name="Quandt C.A."/>
            <person name="Bushley K.E."/>
            <person name="Spatafora J.W."/>
        </authorList>
    </citation>
    <scope>NUCLEOTIDE SEQUENCE [LARGE SCALE GENOMIC DNA]</scope>
    <source>
        <strain evidence="8 9">CBS 100239</strain>
    </source>
</reference>
<dbReference type="InterPro" id="IPR029058">
    <property type="entry name" value="AB_hydrolase_fold"/>
</dbReference>
<comment type="caution">
    <text evidence="8">The sequence shown here is derived from an EMBL/GenBank/DDBJ whole genome shotgun (WGS) entry which is preliminary data.</text>
</comment>
<feature type="region of interest" description="Disordered" evidence="7">
    <location>
        <begin position="14"/>
        <end position="47"/>
    </location>
</feature>
<evidence type="ECO:0000256" key="5">
    <source>
        <dbReference type="ARBA" id="ARBA00023128"/>
    </source>
</evidence>
<dbReference type="EMBL" id="LFRF01000005">
    <property type="protein sequence ID" value="KND92705.1"/>
    <property type="molecule type" value="Genomic_DNA"/>
</dbReference>
<evidence type="ECO:0000256" key="4">
    <source>
        <dbReference type="ARBA" id="ARBA00022824"/>
    </source>
</evidence>
<sequence length="205" mass="22512">MGLRAIIPWRKQHPTSKTSLGVHRQQEMSRDPGSSSQGPPAPSFPDGVEVLHDCRDATIDICFIHGLTGNRDSTWTANGQSAPWPQTLLPPELGKARILTYGYDAYIVRKSVASINGLSDHAKNLLNDLTTDRTRSNASSRLLVFVAHSLAGLVCKEAMLLSRNNPEPHLRDIFNCTKCIAFMGTPHTGSWMAVGPQSRLRLSGW</sequence>
<dbReference type="GO" id="GO:0005783">
    <property type="term" value="C:endoplasmic reticulum"/>
    <property type="evidence" value="ECO:0007669"/>
    <property type="project" value="UniProtKB-SubCell"/>
</dbReference>
<evidence type="ECO:0000256" key="6">
    <source>
        <dbReference type="ARBA" id="ARBA00023136"/>
    </source>
</evidence>
<dbReference type="Gene3D" id="3.40.50.1820">
    <property type="entry name" value="alpha/beta hydrolase"/>
    <property type="match status" value="1"/>
</dbReference>
<dbReference type="GO" id="GO:0005739">
    <property type="term" value="C:mitochondrion"/>
    <property type="evidence" value="ECO:0007669"/>
    <property type="project" value="UniProtKB-SubCell"/>
</dbReference>
<dbReference type="SUPFAM" id="SSF53474">
    <property type="entry name" value="alpha/beta-Hydrolases"/>
    <property type="match status" value="1"/>
</dbReference>